<keyword evidence="2" id="KW-1185">Reference proteome</keyword>
<accession>A0A8X6X7C0</accession>
<evidence type="ECO:0000313" key="1">
    <source>
        <dbReference type="EMBL" id="GFY47339.1"/>
    </source>
</evidence>
<comment type="caution">
    <text evidence="1">The sequence shown here is derived from an EMBL/GenBank/DDBJ whole genome shotgun (WGS) entry which is preliminary data.</text>
</comment>
<sequence>MCPNFNQFAFRHNLFTIPTTITDVHQITLTYTYYKSKLAKVSTPLTSAIFPTLSRVSRANLYNKTPPGHSTCPKTNKTTFERPGGNFSGHNLTAQKFWLKSFIRRLISVEAFTTVPIDDGNVNDHNKPRVHRCLLLHFYAMAGRNLFAPFGVL</sequence>
<dbReference type="AlphaFoldDB" id="A0A8X6X7C0"/>
<dbReference type="Proteomes" id="UP000886998">
    <property type="component" value="Unassembled WGS sequence"/>
</dbReference>
<proteinExistence type="predicted"/>
<organism evidence="1 2">
    <name type="scientific">Trichonephila inaurata madagascariensis</name>
    <dbReference type="NCBI Taxonomy" id="2747483"/>
    <lineage>
        <taxon>Eukaryota</taxon>
        <taxon>Metazoa</taxon>
        <taxon>Ecdysozoa</taxon>
        <taxon>Arthropoda</taxon>
        <taxon>Chelicerata</taxon>
        <taxon>Arachnida</taxon>
        <taxon>Araneae</taxon>
        <taxon>Araneomorphae</taxon>
        <taxon>Entelegynae</taxon>
        <taxon>Araneoidea</taxon>
        <taxon>Nephilidae</taxon>
        <taxon>Trichonephila</taxon>
        <taxon>Trichonephila inaurata</taxon>
    </lineage>
</organism>
<dbReference type="EMBL" id="BMAV01005908">
    <property type="protein sequence ID" value="GFY47339.1"/>
    <property type="molecule type" value="Genomic_DNA"/>
</dbReference>
<protein>
    <submittedName>
        <fullName evidence="1">Uncharacterized protein</fullName>
    </submittedName>
</protein>
<evidence type="ECO:0000313" key="2">
    <source>
        <dbReference type="Proteomes" id="UP000886998"/>
    </source>
</evidence>
<reference evidence="1" key="1">
    <citation type="submission" date="2020-08" db="EMBL/GenBank/DDBJ databases">
        <title>Multicomponent nature underlies the extraordinary mechanical properties of spider dragline silk.</title>
        <authorList>
            <person name="Kono N."/>
            <person name="Nakamura H."/>
            <person name="Mori M."/>
            <person name="Yoshida Y."/>
            <person name="Ohtoshi R."/>
            <person name="Malay A.D."/>
            <person name="Moran D.A.P."/>
            <person name="Tomita M."/>
            <person name="Numata K."/>
            <person name="Arakawa K."/>
        </authorList>
    </citation>
    <scope>NUCLEOTIDE SEQUENCE</scope>
</reference>
<name>A0A8X6X7C0_9ARAC</name>
<gene>
    <name evidence="1" type="ORF">TNIN_254731</name>
</gene>